<dbReference type="SMART" id="SM00382">
    <property type="entry name" value="AAA"/>
    <property type="match status" value="1"/>
</dbReference>
<keyword evidence="2 8" id="KW-0813">Transport</keyword>
<dbReference type="PROSITE" id="PS50893">
    <property type="entry name" value="ABC_TRANSPORTER_2"/>
    <property type="match status" value="1"/>
</dbReference>
<reference evidence="12" key="1">
    <citation type="journal article" date="2019" name="Int. J. Syst. Evol. Microbiol.">
        <title>The Global Catalogue of Microorganisms (GCM) 10K type strain sequencing project: providing services to taxonomists for standard genome sequencing and annotation.</title>
        <authorList>
            <consortium name="The Broad Institute Genomics Platform"/>
            <consortium name="The Broad Institute Genome Sequencing Center for Infectious Disease"/>
            <person name="Wu L."/>
            <person name="Ma J."/>
        </authorList>
    </citation>
    <scope>NUCLEOTIDE SEQUENCE [LARGE SCALE GENOMIC DNA]</scope>
    <source>
        <strain evidence="12">CGMCC 1.7693</strain>
    </source>
</reference>
<dbReference type="PANTHER" id="PTHR43117:SF4">
    <property type="entry name" value="OSMOPROTECTANT IMPORT ATP-BINDING PROTEIN OSMV"/>
    <property type="match status" value="1"/>
</dbReference>
<dbReference type="Proteomes" id="UP000641206">
    <property type="component" value="Unassembled WGS sequence"/>
</dbReference>
<evidence type="ECO:0000256" key="1">
    <source>
        <dbReference type="ARBA" id="ARBA00005417"/>
    </source>
</evidence>
<dbReference type="InterPro" id="IPR005892">
    <property type="entry name" value="Gly-betaine_transp_ATP-bd"/>
</dbReference>
<organism evidence="11 12">
    <name type="scientific">Oceanobacillus neutriphilus</name>
    <dbReference type="NCBI Taxonomy" id="531815"/>
    <lineage>
        <taxon>Bacteria</taxon>
        <taxon>Bacillati</taxon>
        <taxon>Bacillota</taxon>
        <taxon>Bacilli</taxon>
        <taxon>Bacillales</taxon>
        <taxon>Bacillaceae</taxon>
        <taxon>Oceanobacillus</taxon>
    </lineage>
</organism>
<dbReference type="InterPro" id="IPR017871">
    <property type="entry name" value="ABC_transporter-like_CS"/>
</dbReference>
<feature type="domain" description="CBS" evidence="10">
    <location>
        <begin position="292"/>
        <end position="349"/>
    </location>
</feature>
<comment type="subcellular location">
    <subcellularLocation>
        <location evidence="8">Cell inner membrane</location>
        <topology evidence="8">Peripheral membrane protein</topology>
    </subcellularLocation>
</comment>
<dbReference type="Gene3D" id="3.40.50.300">
    <property type="entry name" value="P-loop containing nucleotide triphosphate hydrolases"/>
    <property type="match status" value="1"/>
</dbReference>
<name>A0ABQ2P1S3_9BACI</name>
<dbReference type="InterPro" id="IPR003439">
    <property type="entry name" value="ABC_transporter-like_ATP-bd"/>
</dbReference>
<accession>A0ABQ2P1S3</accession>
<keyword evidence="5 8" id="KW-0067">ATP-binding</keyword>
<evidence type="ECO:0000256" key="6">
    <source>
        <dbReference type="ARBA" id="ARBA00023122"/>
    </source>
</evidence>
<keyword evidence="6 7" id="KW-0129">CBS domain</keyword>
<comment type="caution">
    <text evidence="11">The sequence shown here is derived from an EMBL/GenBank/DDBJ whole genome shotgun (WGS) entry which is preliminary data.</text>
</comment>
<dbReference type="InterPro" id="IPR027417">
    <property type="entry name" value="P-loop_NTPase"/>
</dbReference>
<evidence type="ECO:0000313" key="12">
    <source>
        <dbReference type="Proteomes" id="UP000641206"/>
    </source>
</evidence>
<keyword evidence="4 8" id="KW-0547">Nucleotide-binding</keyword>
<dbReference type="InterPro" id="IPR046342">
    <property type="entry name" value="CBS_dom_sf"/>
</dbReference>
<evidence type="ECO:0000256" key="4">
    <source>
        <dbReference type="ARBA" id="ARBA00022741"/>
    </source>
</evidence>
<evidence type="ECO:0000256" key="7">
    <source>
        <dbReference type="PROSITE-ProRule" id="PRU00703"/>
    </source>
</evidence>
<comment type="similarity">
    <text evidence="1 8">Belongs to the ABC transporter superfamily.</text>
</comment>
<protein>
    <recommendedName>
        <fullName evidence="8">Quaternary amine transport ATP-binding protein</fullName>
        <ecNumber evidence="8">7.6.2.9</ecNumber>
    </recommendedName>
</protein>
<keyword evidence="8" id="KW-1003">Cell membrane</keyword>
<evidence type="ECO:0000313" key="11">
    <source>
        <dbReference type="EMBL" id="GGP15993.1"/>
    </source>
</evidence>
<keyword evidence="12" id="KW-1185">Reference proteome</keyword>
<comment type="subunit">
    <text evidence="8">The complex is probably composed of two ATP-binding proteins, two transmembrane proteins and a solute-binding protein.</text>
</comment>
<sequence>MITFEDITKTYPDGTTAVDRFNLTVEKGEFMTLIGPSGCGKTTTMKMINRLIDPSAGTIYIDDKPVSEYSIHELRWNIGYVLQQIALFPHLTVQENIQVVPDLLKWKKSKMQKRTDELLDMVGLDPSIFKKRYPGELSGGQQQRIGVIRALAADPDIVLMDEPFSALDPLSREQLQIDINKLQTEIKKTIVFVTHDMDEALKMSDRICLMKEGSVVQCGSPEQLMKHPENEFVEEFIGNRQSPWLKSIKEVMKKDAAYFREDNTDDVIEHSDGFFMLVDKNQILKGIFENQMEQKEAVTIPVESTVEDAYAIIRSVNQTHFPVVDKNQKAVGVVTSNELLQYFYQQEKEGAGIL</sequence>
<dbReference type="EC" id="7.6.2.9" evidence="8"/>
<dbReference type="RefSeq" id="WP_188737590.1">
    <property type="nucleotide sequence ID" value="NZ_BMLW01000017.1"/>
</dbReference>
<comment type="catalytic activity">
    <reaction evidence="8">
        <text>a quaternary ammonium(out) + ATP + H2O = a quaternary ammonium(in) + ADP + phosphate + H(+)</text>
        <dbReference type="Rhea" id="RHEA:11036"/>
        <dbReference type="ChEBI" id="CHEBI:15377"/>
        <dbReference type="ChEBI" id="CHEBI:15378"/>
        <dbReference type="ChEBI" id="CHEBI:30616"/>
        <dbReference type="ChEBI" id="CHEBI:35267"/>
        <dbReference type="ChEBI" id="CHEBI:43474"/>
        <dbReference type="ChEBI" id="CHEBI:456216"/>
    </reaction>
</comment>
<evidence type="ECO:0000259" key="9">
    <source>
        <dbReference type="PROSITE" id="PS50893"/>
    </source>
</evidence>
<evidence type="ECO:0000256" key="3">
    <source>
        <dbReference type="ARBA" id="ARBA00022737"/>
    </source>
</evidence>
<dbReference type="PROSITE" id="PS51371">
    <property type="entry name" value="CBS"/>
    <property type="match status" value="1"/>
</dbReference>
<dbReference type="Pfam" id="PF00571">
    <property type="entry name" value="CBS"/>
    <property type="match status" value="1"/>
</dbReference>
<proteinExistence type="inferred from homology"/>
<dbReference type="InterPro" id="IPR000644">
    <property type="entry name" value="CBS_dom"/>
</dbReference>
<dbReference type="NCBIfam" id="TIGR01186">
    <property type="entry name" value="proV"/>
    <property type="match status" value="1"/>
</dbReference>
<keyword evidence="8" id="KW-0472">Membrane</keyword>
<gene>
    <name evidence="11" type="primary">opuCA</name>
    <name evidence="11" type="ORF">GCM10011346_46210</name>
</gene>
<dbReference type="Pfam" id="PF00005">
    <property type="entry name" value="ABC_tran"/>
    <property type="match status" value="1"/>
</dbReference>
<evidence type="ECO:0000256" key="2">
    <source>
        <dbReference type="ARBA" id="ARBA00022448"/>
    </source>
</evidence>
<evidence type="ECO:0000259" key="10">
    <source>
        <dbReference type="PROSITE" id="PS51371"/>
    </source>
</evidence>
<dbReference type="EMBL" id="BMLW01000017">
    <property type="protein sequence ID" value="GGP15993.1"/>
    <property type="molecule type" value="Genomic_DNA"/>
</dbReference>
<keyword evidence="3" id="KW-0677">Repeat</keyword>
<dbReference type="GO" id="GO:0005524">
    <property type="term" value="F:ATP binding"/>
    <property type="evidence" value="ECO:0007669"/>
    <property type="project" value="UniProtKB-KW"/>
</dbReference>
<feature type="domain" description="ABC transporter" evidence="9">
    <location>
        <begin position="2"/>
        <end position="237"/>
    </location>
</feature>
<dbReference type="PANTHER" id="PTHR43117">
    <property type="entry name" value="OSMOPROTECTANT IMPORT ATP-BINDING PROTEIN OSMV"/>
    <property type="match status" value="1"/>
</dbReference>
<dbReference type="SUPFAM" id="SSF52540">
    <property type="entry name" value="P-loop containing nucleoside triphosphate hydrolases"/>
    <property type="match status" value="1"/>
</dbReference>
<dbReference type="PROSITE" id="PS00211">
    <property type="entry name" value="ABC_TRANSPORTER_1"/>
    <property type="match status" value="1"/>
</dbReference>
<dbReference type="SUPFAM" id="SSF54631">
    <property type="entry name" value="CBS-domain pair"/>
    <property type="match status" value="1"/>
</dbReference>
<dbReference type="Gene3D" id="3.10.580.10">
    <property type="entry name" value="CBS-domain"/>
    <property type="match status" value="1"/>
</dbReference>
<evidence type="ECO:0000256" key="5">
    <source>
        <dbReference type="ARBA" id="ARBA00022840"/>
    </source>
</evidence>
<keyword evidence="8" id="KW-0997">Cell inner membrane</keyword>
<dbReference type="InterPro" id="IPR003593">
    <property type="entry name" value="AAA+_ATPase"/>
</dbReference>
<evidence type="ECO:0000256" key="8">
    <source>
        <dbReference type="RuleBase" id="RU369116"/>
    </source>
</evidence>